<keyword evidence="2" id="KW-0732">Signal</keyword>
<dbReference type="InterPro" id="IPR023631">
    <property type="entry name" value="Amidase_dom"/>
</dbReference>
<protein>
    <submittedName>
        <fullName evidence="4">Glutamyl-tRNA amidotransferase</fullName>
    </submittedName>
</protein>
<evidence type="ECO:0000256" key="1">
    <source>
        <dbReference type="SAM" id="MobiDB-lite"/>
    </source>
</evidence>
<dbReference type="PANTHER" id="PTHR42678:SF34">
    <property type="entry name" value="OS04G0183300 PROTEIN"/>
    <property type="match status" value="1"/>
</dbReference>
<evidence type="ECO:0000259" key="3">
    <source>
        <dbReference type="Pfam" id="PF01425"/>
    </source>
</evidence>
<dbReference type="Gene3D" id="3.90.1300.10">
    <property type="entry name" value="Amidase signature (AS) domain"/>
    <property type="match status" value="1"/>
</dbReference>
<gene>
    <name evidence="4" type="ORF">EA656_19055</name>
</gene>
<dbReference type="Pfam" id="PF01425">
    <property type="entry name" value="Amidase"/>
    <property type="match status" value="1"/>
</dbReference>
<dbReference type="InterPro" id="IPR036928">
    <property type="entry name" value="AS_sf"/>
</dbReference>
<evidence type="ECO:0000256" key="2">
    <source>
        <dbReference type="SAM" id="SignalP"/>
    </source>
</evidence>
<feature type="signal peptide" evidence="2">
    <location>
        <begin position="1"/>
        <end position="21"/>
    </location>
</feature>
<comment type="caution">
    <text evidence="4">The sequence shown here is derived from an EMBL/GenBank/DDBJ whole genome shotgun (WGS) entry which is preliminary data.</text>
</comment>
<feature type="region of interest" description="Disordered" evidence="1">
    <location>
        <begin position="162"/>
        <end position="183"/>
    </location>
</feature>
<accession>A0A4Q8LJU4</accession>
<dbReference type="EMBL" id="SHMF01000007">
    <property type="protein sequence ID" value="TAA30517.1"/>
    <property type="molecule type" value="Genomic_DNA"/>
</dbReference>
<proteinExistence type="predicted"/>
<feature type="chain" id="PRO_5020891940" evidence="2">
    <location>
        <begin position="22"/>
        <end position="531"/>
    </location>
</feature>
<keyword evidence="4" id="KW-0808">Transferase</keyword>
<evidence type="ECO:0000313" key="5">
    <source>
        <dbReference type="Proteomes" id="UP000292087"/>
    </source>
</evidence>
<name>A0A4Q8LJU4_9GAMM</name>
<reference evidence="4 5" key="1">
    <citation type="submission" date="2019-02" db="EMBL/GenBank/DDBJ databases">
        <title>WGS of Pseudoxanthomonas species novum from clinical isolates.</title>
        <authorList>
            <person name="Bernier A.-M."/>
            <person name="Bernard K."/>
            <person name="Vachon A."/>
        </authorList>
    </citation>
    <scope>NUCLEOTIDE SEQUENCE [LARGE SCALE GENOMIC DNA]</scope>
    <source>
        <strain evidence="4 5">NML140781</strain>
    </source>
</reference>
<organism evidence="4 5">
    <name type="scientific">Pseudoxanthomonas winnipegensis</name>
    <dbReference type="NCBI Taxonomy" id="2480810"/>
    <lineage>
        <taxon>Bacteria</taxon>
        <taxon>Pseudomonadati</taxon>
        <taxon>Pseudomonadota</taxon>
        <taxon>Gammaproteobacteria</taxon>
        <taxon>Lysobacterales</taxon>
        <taxon>Lysobacteraceae</taxon>
        <taxon>Pseudoxanthomonas</taxon>
    </lineage>
</organism>
<dbReference type="SUPFAM" id="SSF75304">
    <property type="entry name" value="Amidase signature (AS) enzymes"/>
    <property type="match status" value="1"/>
</dbReference>
<feature type="domain" description="Amidase" evidence="3">
    <location>
        <begin position="50"/>
        <end position="502"/>
    </location>
</feature>
<sequence length="531" mass="57066">MKPLLTLALSLGLLLYPTARAAAATFDLETASVQDIQAAVDAGALTYERLVQLYQARIQAYDKQGPGLNAVITLNPQALETARALDREFRQQGRRSPLHGIPILAKDNYDTADMPTSGGSFVLAKSVPYQDAPTIRQLRQAGAIILAKVNMDEFAHGGVGFSSRLGQTRNPHDPRRIPNGSSGGTGAGLAAWYAPLGLGSDTGGSIRGPSFANGVVGIKPTTGLVSRSGIMPCVLSFDTGGPMARTVYDAALALGFMTGVDPKDPLTSTSAGLFFHDYTRFLDKQSLKGVRLGVIRDLTGTDPEVDRVFQASLKELEQLGAVLVDDLHYPEMALARTGVSNPIRAEVKDNYLDYLGTLRPGFPRNITELAEQGLKLTAPQGEFKPHPSVFKRFLALGQTPPTTSIGYTYAKQYGMKAVQGAVLSLIQEHRLDALVYPTRPARPELIDPKTPEIVERPRSPSLTNIANVAQFPDVIVPAGATADGLPVTISFLGPAYSEPRLLAYAYGYEQATHHRISPSTTPALPGERFEY</sequence>
<dbReference type="AlphaFoldDB" id="A0A4Q8LJU4"/>
<dbReference type="RefSeq" id="WP_130525022.1">
    <property type="nucleotide sequence ID" value="NZ_SHLZ01000009.1"/>
</dbReference>
<evidence type="ECO:0000313" key="4">
    <source>
        <dbReference type="EMBL" id="TAA30517.1"/>
    </source>
</evidence>
<dbReference type="GO" id="GO:0016740">
    <property type="term" value="F:transferase activity"/>
    <property type="evidence" value="ECO:0007669"/>
    <property type="project" value="UniProtKB-KW"/>
</dbReference>
<dbReference type="PANTHER" id="PTHR42678">
    <property type="entry name" value="AMIDASE"/>
    <property type="match status" value="1"/>
</dbReference>
<dbReference type="Proteomes" id="UP000292087">
    <property type="component" value="Unassembled WGS sequence"/>
</dbReference>